<reference evidence="2" key="1">
    <citation type="journal article" date="2019" name="Plant J.">
        <title>Chlorella vulgaris genome assembly and annotation reveals the molecular basis for metabolic acclimation to high light conditions.</title>
        <authorList>
            <person name="Cecchin M."/>
            <person name="Marcolungo L."/>
            <person name="Rossato M."/>
            <person name="Girolomoni L."/>
            <person name="Cosentino E."/>
            <person name="Cuine S."/>
            <person name="Li-Beisson Y."/>
            <person name="Delledonne M."/>
            <person name="Ballottari M."/>
        </authorList>
    </citation>
    <scope>NUCLEOTIDE SEQUENCE</scope>
    <source>
        <strain evidence="2">211/11P</strain>
    </source>
</reference>
<accession>A0A9D4TYT8</accession>
<dbReference type="PANTHER" id="PTHR33824:SF7">
    <property type="entry name" value="POLYKETIDE CYCLASE_DEHYDRASE AND LIPID TRANSPORT SUPERFAMILY PROTEIN"/>
    <property type="match status" value="1"/>
</dbReference>
<dbReference type="CDD" id="cd07817">
    <property type="entry name" value="SRPBCC_8"/>
    <property type="match status" value="1"/>
</dbReference>
<evidence type="ECO:0000313" key="2">
    <source>
        <dbReference type="EMBL" id="KAI3438227.1"/>
    </source>
</evidence>
<feature type="domain" description="Coenzyme Q-binding protein COQ10 START" evidence="1">
    <location>
        <begin position="80"/>
        <end position="212"/>
    </location>
</feature>
<dbReference type="InterPro" id="IPR023393">
    <property type="entry name" value="START-like_dom_sf"/>
</dbReference>
<proteinExistence type="predicted"/>
<gene>
    <name evidence="2" type="ORF">D9Q98_000664</name>
</gene>
<evidence type="ECO:0000259" key="1">
    <source>
        <dbReference type="Pfam" id="PF03364"/>
    </source>
</evidence>
<dbReference type="InterPro" id="IPR047137">
    <property type="entry name" value="ORF3"/>
</dbReference>
<dbReference type="OrthoDB" id="47798at2759"/>
<comment type="caution">
    <text evidence="2">The sequence shown here is derived from an EMBL/GenBank/DDBJ whole genome shotgun (WGS) entry which is preliminary data.</text>
</comment>
<evidence type="ECO:0000313" key="3">
    <source>
        <dbReference type="Proteomes" id="UP001055712"/>
    </source>
</evidence>
<sequence length="232" mass="26149">MTSMSVERPLFLQQRIQRNACTKATVPALVVLHRRRLRGSAVRATAAATALGGRRLRGPHNGSKWTCSQWLENNAQVDCDVPLEDAFALWEDRERIPVWMPWITSVKVQADDPRMSRWTLSTFQFNRQWEFSWLALNMTPLKNQKIHWRSVPGTVGGSLGSGLEVANSGQIRFARKGEGRCTVKLTISYEVPSVLAPFASLLRPVVEGILQTDMRRFAEYAVQQQQGRSATA</sequence>
<name>A0A9D4TYT8_CHLVU</name>
<dbReference type="Pfam" id="PF03364">
    <property type="entry name" value="Polyketide_cyc"/>
    <property type="match status" value="1"/>
</dbReference>
<dbReference type="SUPFAM" id="SSF55961">
    <property type="entry name" value="Bet v1-like"/>
    <property type="match status" value="1"/>
</dbReference>
<dbReference type="EMBL" id="SIDB01000001">
    <property type="protein sequence ID" value="KAI3438227.1"/>
    <property type="molecule type" value="Genomic_DNA"/>
</dbReference>
<keyword evidence="3" id="KW-1185">Reference proteome</keyword>
<dbReference type="Gene3D" id="3.30.530.20">
    <property type="match status" value="1"/>
</dbReference>
<dbReference type="AlphaFoldDB" id="A0A9D4TYT8"/>
<dbReference type="InterPro" id="IPR005031">
    <property type="entry name" value="COQ10_START"/>
</dbReference>
<dbReference type="Proteomes" id="UP001055712">
    <property type="component" value="Unassembled WGS sequence"/>
</dbReference>
<reference evidence="2" key="2">
    <citation type="submission" date="2020-11" db="EMBL/GenBank/DDBJ databases">
        <authorList>
            <person name="Cecchin M."/>
            <person name="Marcolungo L."/>
            <person name="Rossato M."/>
            <person name="Girolomoni L."/>
            <person name="Cosentino E."/>
            <person name="Cuine S."/>
            <person name="Li-Beisson Y."/>
            <person name="Delledonne M."/>
            <person name="Ballottari M."/>
        </authorList>
    </citation>
    <scope>NUCLEOTIDE SEQUENCE</scope>
    <source>
        <strain evidence="2">211/11P</strain>
        <tissue evidence="2">Whole cell</tissue>
    </source>
</reference>
<dbReference type="PANTHER" id="PTHR33824">
    <property type="entry name" value="POLYKETIDE CYCLASE/DEHYDRASE AND LIPID TRANSPORT SUPERFAMILY PROTEIN"/>
    <property type="match status" value="1"/>
</dbReference>
<organism evidence="2 3">
    <name type="scientific">Chlorella vulgaris</name>
    <name type="common">Green alga</name>
    <dbReference type="NCBI Taxonomy" id="3077"/>
    <lineage>
        <taxon>Eukaryota</taxon>
        <taxon>Viridiplantae</taxon>
        <taxon>Chlorophyta</taxon>
        <taxon>core chlorophytes</taxon>
        <taxon>Trebouxiophyceae</taxon>
        <taxon>Chlorellales</taxon>
        <taxon>Chlorellaceae</taxon>
        <taxon>Chlorella clade</taxon>
        <taxon>Chlorella</taxon>
    </lineage>
</organism>
<protein>
    <recommendedName>
        <fullName evidence="1">Coenzyme Q-binding protein COQ10 START domain-containing protein</fullName>
    </recommendedName>
</protein>